<sequence length="115" mass="13650">MKSKIERKNEIAIKRLQLCEQYFLLMHNVEIILSECRLNIAKTRSVIRLSDVNYRISSIIMTCHSIFQCVFFELVPVVKRAKSTFVSRFEEIRCHSKRDCHSIRDCHYIRGNTVN</sequence>
<reference evidence="2" key="1">
    <citation type="submission" date="2016-11" db="UniProtKB">
        <authorList>
            <consortium name="WormBaseParasite"/>
        </authorList>
    </citation>
    <scope>IDENTIFICATION</scope>
</reference>
<dbReference type="WBParaSite" id="MhA1_Contig78.frz3.gene9">
    <property type="protein sequence ID" value="MhA1_Contig78.frz3.gene9"/>
    <property type="gene ID" value="MhA1_Contig78.frz3.gene9"/>
</dbReference>
<evidence type="ECO:0000313" key="1">
    <source>
        <dbReference type="Proteomes" id="UP000095281"/>
    </source>
</evidence>
<name>A0A1I8BZP5_MELHA</name>
<dbReference type="AlphaFoldDB" id="A0A1I8BZP5"/>
<proteinExistence type="predicted"/>
<organism evidence="1 2">
    <name type="scientific">Meloidogyne hapla</name>
    <name type="common">Root-knot nematode worm</name>
    <dbReference type="NCBI Taxonomy" id="6305"/>
    <lineage>
        <taxon>Eukaryota</taxon>
        <taxon>Metazoa</taxon>
        <taxon>Ecdysozoa</taxon>
        <taxon>Nematoda</taxon>
        <taxon>Chromadorea</taxon>
        <taxon>Rhabditida</taxon>
        <taxon>Tylenchina</taxon>
        <taxon>Tylenchomorpha</taxon>
        <taxon>Tylenchoidea</taxon>
        <taxon>Meloidogynidae</taxon>
        <taxon>Meloidogyninae</taxon>
        <taxon>Meloidogyne</taxon>
    </lineage>
</organism>
<keyword evidence="1" id="KW-1185">Reference proteome</keyword>
<accession>A0A1I8BZP5</accession>
<dbReference type="Proteomes" id="UP000095281">
    <property type="component" value="Unplaced"/>
</dbReference>
<evidence type="ECO:0000313" key="2">
    <source>
        <dbReference type="WBParaSite" id="MhA1_Contig78.frz3.gene9"/>
    </source>
</evidence>
<protein>
    <submittedName>
        <fullName evidence="2">Uncharacterized protein</fullName>
    </submittedName>
</protein>